<dbReference type="EC" id="1.2.1.8" evidence="9"/>
<dbReference type="InterPro" id="IPR016162">
    <property type="entry name" value="Ald_DH_N"/>
</dbReference>
<evidence type="ECO:0000256" key="1">
    <source>
        <dbReference type="ARBA" id="ARBA00009986"/>
    </source>
</evidence>
<evidence type="ECO:0000256" key="3">
    <source>
        <dbReference type="ARBA" id="ARBA00023027"/>
    </source>
</evidence>
<feature type="active site" evidence="6">
    <location>
        <position position="260"/>
    </location>
</feature>
<dbReference type="Gene3D" id="3.40.605.10">
    <property type="entry name" value="Aldehyde Dehydrogenase, Chain A, domain 1"/>
    <property type="match status" value="1"/>
</dbReference>
<dbReference type="GO" id="GO:0008802">
    <property type="term" value="F:betaine-aldehyde dehydrogenase (NAD+) activity"/>
    <property type="evidence" value="ECO:0007669"/>
    <property type="project" value="UniProtKB-EC"/>
</dbReference>
<accession>A0A5B6ZJN5</accession>
<keyword evidence="2 7" id="KW-0560">Oxidoreductase</keyword>
<gene>
    <name evidence="9" type="ORF">Din_012614</name>
</gene>
<evidence type="ECO:0000259" key="8">
    <source>
        <dbReference type="Pfam" id="PF00171"/>
    </source>
</evidence>
<dbReference type="FunFam" id="3.40.605.10:FF:000007">
    <property type="entry name" value="NAD/NADP-dependent betaine aldehyde dehydrogenase"/>
    <property type="match status" value="1"/>
</dbReference>
<protein>
    <submittedName>
        <fullName evidence="9">Putative betaine-aldehyde dehydrogenase</fullName>
        <ecNumber evidence="9">1.2.1.8</ecNumber>
    </submittedName>
</protein>
<dbReference type="InterPro" id="IPR029510">
    <property type="entry name" value="Ald_DH_CS_GLU"/>
</dbReference>
<evidence type="ECO:0000256" key="7">
    <source>
        <dbReference type="RuleBase" id="RU003345"/>
    </source>
</evidence>
<dbReference type="InterPro" id="IPR016161">
    <property type="entry name" value="Ald_DH/histidinol_DH"/>
</dbReference>
<evidence type="ECO:0000256" key="6">
    <source>
        <dbReference type="PROSITE-ProRule" id="PRU10007"/>
    </source>
</evidence>
<dbReference type="InterPro" id="IPR015590">
    <property type="entry name" value="Aldehyde_DH_dom"/>
</dbReference>
<dbReference type="PANTHER" id="PTHR43860">
    <property type="entry name" value="BETAINE ALDEHYDE DEHYDROGENASE"/>
    <property type="match status" value="1"/>
</dbReference>
<dbReference type="PROSITE" id="PS00070">
    <property type="entry name" value="ALDEHYDE_DEHYDR_CYS"/>
    <property type="match status" value="1"/>
</dbReference>
<dbReference type="GO" id="GO:0110095">
    <property type="term" value="P:cellular detoxification of aldehyde"/>
    <property type="evidence" value="ECO:0007669"/>
    <property type="project" value="UniProtKB-ARBA"/>
</dbReference>
<dbReference type="PANTHER" id="PTHR43860:SF2">
    <property type="entry name" value="BETAINE ALDEHYDE DEHYDROGENASE-RELATED"/>
    <property type="match status" value="1"/>
</dbReference>
<sequence length="503" mass="54811">MAIPIPSRQLFIDGEWREPIQKKRLPIINPATEEIIGDIPAATAEDVDITVDAARRALARNRGRDWASASGAYRAKYLRAIAAKITVRKSELAKLEAIDCGKPLEEAAWDIDDVAACFEYYADLAEGLDSKQKAPISLPMETFKCHVLREPIGVVGLITPWNYPLLMAIWKVAPALAAGCAAILKPSELASITCLELAQVCMEVGLPAGILNILTGLGTEAGAPLASHPHVDKIAFTGSFATGSKVMTAAAQMVKPVILELGGKSPILVFEDADLDKAAEWTLFGCFWTNGQICSATSRLLVHESIAAEFLDRLVKWSKKIRVSDPLEEGCRLGPVVSGGQYEKVLKFISTARSEGATILCGGARPQHLKKGFYVEPTIISDVSNSMQIWREEVFGPVLCVKTFSTEDEAIELANDTHYGLGAAVISKDLERCERVTKALQAGIVWVNCSQPCFCQAPWGGNKRSGFGRELGEWGLENYLSVKQVTQYISDEPWGWYESPSKL</sequence>
<proteinExistence type="inferred from homology"/>
<dbReference type="PROSITE" id="PS00687">
    <property type="entry name" value="ALDEHYDE_DEHYDR_GLU"/>
    <property type="match status" value="1"/>
</dbReference>
<evidence type="ECO:0000256" key="4">
    <source>
        <dbReference type="ARBA" id="ARBA00037921"/>
    </source>
</evidence>
<evidence type="ECO:0000313" key="9">
    <source>
        <dbReference type="EMBL" id="MPA43173.1"/>
    </source>
</evidence>
<comment type="subunit">
    <text evidence="5">Forms homodimers.</text>
</comment>
<organism evidence="9">
    <name type="scientific">Davidia involucrata</name>
    <name type="common">Dove tree</name>
    <dbReference type="NCBI Taxonomy" id="16924"/>
    <lineage>
        <taxon>Eukaryota</taxon>
        <taxon>Viridiplantae</taxon>
        <taxon>Streptophyta</taxon>
        <taxon>Embryophyta</taxon>
        <taxon>Tracheophyta</taxon>
        <taxon>Spermatophyta</taxon>
        <taxon>Magnoliopsida</taxon>
        <taxon>eudicotyledons</taxon>
        <taxon>Gunneridae</taxon>
        <taxon>Pentapetalae</taxon>
        <taxon>asterids</taxon>
        <taxon>Cornales</taxon>
        <taxon>Nyssaceae</taxon>
        <taxon>Davidia</taxon>
    </lineage>
</organism>
<comment type="similarity">
    <text evidence="1 7">Belongs to the aldehyde dehydrogenase family.</text>
</comment>
<name>A0A5B6ZJN5_DAVIN</name>
<dbReference type="Gene3D" id="3.40.309.10">
    <property type="entry name" value="Aldehyde Dehydrogenase, Chain A, domain 2"/>
    <property type="match status" value="1"/>
</dbReference>
<evidence type="ECO:0000256" key="2">
    <source>
        <dbReference type="ARBA" id="ARBA00023002"/>
    </source>
</evidence>
<dbReference type="AlphaFoldDB" id="A0A5B6ZJN5"/>
<evidence type="ECO:0000256" key="5">
    <source>
        <dbReference type="ARBA" id="ARBA00062104"/>
    </source>
</evidence>
<dbReference type="GO" id="GO:0019145">
    <property type="term" value="F:aminobutyraldehyde dehydrogenase (NAD+) activity"/>
    <property type="evidence" value="ECO:0007669"/>
    <property type="project" value="UniProtKB-ARBA"/>
</dbReference>
<dbReference type="InterPro" id="IPR016163">
    <property type="entry name" value="Ald_DH_C"/>
</dbReference>
<keyword evidence="3" id="KW-0520">NAD</keyword>
<comment type="pathway">
    <text evidence="4">Amine and polyamine biosynthesis; betaine biosynthesis via choline pathway; betaine from betaine aldehyde: step 1/1.</text>
</comment>
<dbReference type="InterPro" id="IPR016160">
    <property type="entry name" value="Ald_DH_CS_CYS"/>
</dbReference>
<reference evidence="9" key="1">
    <citation type="submission" date="2019-08" db="EMBL/GenBank/DDBJ databases">
        <title>Reference gene set and small RNA set construction with multiple tissues from Davidia involucrata Baill.</title>
        <authorList>
            <person name="Yang H."/>
            <person name="Zhou C."/>
            <person name="Li G."/>
            <person name="Wang J."/>
            <person name="Gao P."/>
            <person name="Wang M."/>
            <person name="Wang R."/>
            <person name="Zhao Y."/>
        </authorList>
    </citation>
    <scope>NUCLEOTIDE SEQUENCE</scope>
    <source>
        <tissue evidence="9">Mixed with DoveR01_LX</tissue>
    </source>
</reference>
<dbReference type="CDD" id="cd07110">
    <property type="entry name" value="ALDH_F10_BADH"/>
    <property type="match status" value="1"/>
</dbReference>
<dbReference type="FunFam" id="3.40.309.10:FF:000012">
    <property type="entry name" value="Betaine aldehyde dehydrogenase"/>
    <property type="match status" value="1"/>
</dbReference>
<dbReference type="SUPFAM" id="SSF53720">
    <property type="entry name" value="ALDH-like"/>
    <property type="match status" value="1"/>
</dbReference>
<feature type="domain" description="Aldehyde dehydrogenase" evidence="8">
    <location>
        <begin position="16"/>
        <end position="485"/>
    </location>
</feature>
<dbReference type="EMBL" id="GHES01012614">
    <property type="protein sequence ID" value="MPA43173.1"/>
    <property type="molecule type" value="Transcribed_RNA"/>
</dbReference>
<dbReference type="Pfam" id="PF00171">
    <property type="entry name" value="Aldedh"/>
    <property type="match status" value="1"/>
</dbReference>